<evidence type="ECO:0000313" key="2">
    <source>
        <dbReference type="EMBL" id="RIE15407.1"/>
    </source>
</evidence>
<keyword evidence="3" id="KW-1185">Reference proteome</keyword>
<dbReference type="InterPro" id="IPR014942">
    <property type="entry name" value="AbiEii"/>
</dbReference>
<dbReference type="AlphaFoldDB" id="A0A398DHB8"/>
<sequence length="227" mass="24765">MAGRRPVHPECLRPKAARLLPVVVKALQPFSPVLAGGTALALQVGHRVSVDFDFFAGNEFDPVAILRTVQTTSAEVQSLKLEPGTAVMIVDGVKVSLFQYPYPFAEPMELFNGTKVAGAVDIAGMKLIAIMQGGARRDFVDLYTVLRTTPFRVVAHNAIQRFGPTLIEPVIIGKALVWFADADEQPDPVYLGKPLQWSAIKRFFRSSVSQFVLDLEAERADSASGQL</sequence>
<reference evidence="3 4" key="1">
    <citation type="submission" date="2018-09" db="EMBL/GenBank/DDBJ databases">
        <title>Discovery and Ecogenomic Context for Candidatus Cryosericales, a Global Caldiserica Order Active in Thawing Permafrost.</title>
        <authorList>
            <person name="Martinez M.A."/>
            <person name="Woodcroft B.J."/>
            <person name="Ignacio Espinoza J.C."/>
            <person name="Zayed A."/>
            <person name="Singleton C.M."/>
            <person name="Boyd J."/>
            <person name="Li Y.-F."/>
            <person name="Purvine S."/>
            <person name="Maughan H."/>
            <person name="Hodgkins S.B."/>
            <person name="Anderson D."/>
            <person name="Sederholm M."/>
            <person name="Temperton B."/>
            <person name="Saleska S.R."/>
            <person name="Tyson G.W."/>
            <person name="Rich V.I."/>
        </authorList>
    </citation>
    <scope>NUCLEOTIDE SEQUENCE [LARGE SCALE GENOMIC DNA]</scope>
    <source>
        <strain evidence="2 3">SMC2</strain>
        <strain evidence="1 4">SMC3</strain>
    </source>
</reference>
<evidence type="ECO:0000313" key="4">
    <source>
        <dbReference type="Proteomes" id="UP000266042"/>
    </source>
</evidence>
<proteinExistence type="predicted"/>
<evidence type="ECO:0000313" key="1">
    <source>
        <dbReference type="EMBL" id="RIE11578.1"/>
    </source>
</evidence>
<dbReference type="Proteomes" id="UP000265724">
    <property type="component" value="Unassembled WGS sequence"/>
</dbReference>
<accession>A0A398DHB8</accession>
<name>A0A398DHB8_9BACT</name>
<organism evidence="1 4">
    <name type="scientific">Candidatus Cryosericum hinesii</name>
    <dbReference type="NCBI Taxonomy" id="2290915"/>
    <lineage>
        <taxon>Bacteria</taxon>
        <taxon>Pseudomonadati</taxon>
        <taxon>Caldisericota/Cryosericota group</taxon>
        <taxon>Candidatus Cryosericota</taxon>
        <taxon>Candidatus Cryosericia</taxon>
        <taxon>Candidatus Cryosericales</taxon>
        <taxon>Candidatus Cryosericaceae</taxon>
        <taxon>Candidatus Cryosericum</taxon>
    </lineage>
</organism>
<comment type="caution">
    <text evidence="1">The sequence shown here is derived from an EMBL/GenBank/DDBJ whole genome shotgun (WGS) entry which is preliminary data.</text>
</comment>
<dbReference type="Proteomes" id="UP000266042">
    <property type="component" value="Unassembled WGS sequence"/>
</dbReference>
<evidence type="ECO:0000313" key="3">
    <source>
        <dbReference type="Proteomes" id="UP000265724"/>
    </source>
</evidence>
<protein>
    <recommendedName>
        <fullName evidence="5">Nucleotidyl transferase AbiEii/AbiGii toxin family protein</fullName>
    </recommendedName>
</protein>
<gene>
    <name evidence="2" type="ORF">SMC2_00860</name>
    <name evidence="1" type="ORF">SMC3_08915</name>
</gene>
<evidence type="ECO:0008006" key="5">
    <source>
        <dbReference type="Google" id="ProtNLM"/>
    </source>
</evidence>
<dbReference type="EMBL" id="QXIW01000036">
    <property type="protein sequence ID" value="RIE11578.1"/>
    <property type="molecule type" value="Genomic_DNA"/>
</dbReference>
<dbReference type="Pfam" id="PF08843">
    <property type="entry name" value="AbiEii"/>
    <property type="match status" value="1"/>
</dbReference>
<dbReference type="EMBL" id="QXIX01000008">
    <property type="protein sequence ID" value="RIE15407.1"/>
    <property type="molecule type" value="Genomic_DNA"/>
</dbReference>